<accession>A0AAD4FB41</accession>
<dbReference type="SUPFAM" id="SSF51735">
    <property type="entry name" value="NAD(P)-binding Rossmann-fold domains"/>
    <property type="match status" value="1"/>
</dbReference>
<reference evidence="7" key="1">
    <citation type="submission" date="2021-07" db="EMBL/GenBank/DDBJ databases">
        <title>Genome Resource of American Ginseng Black Spot Pathogen Alternaria panax.</title>
        <authorList>
            <person name="Qiu C."/>
            <person name="Wang W."/>
            <person name="Liu Z."/>
        </authorList>
    </citation>
    <scope>NUCLEOTIDE SEQUENCE</scope>
    <source>
        <strain evidence="7">BNCC115425</strain>
    </source>
</reference>
<dbReference type="GO" id="GO:0003939">
    <property type="term" value="F:L-iditol 2-dehydrogenase (NAD+) activity"/>
    <property type="evidence" value="ECO:0007669"/>
    <property type="project" value="UniProtKB-EC"/>
</dbReference>
<evidence type="ECO:0000256" key="2">
    <source>
        <dbReference type="ARBA" id="ARBA00008072"/>
    </source>
</evidence>
<comment type="similarity">
    <text evidence="2">Belongs to the zinc-containing alcohol dehydrogenase family.</text>
</comment>
<evidence type="ECO:0000256" key="3">
    <source>
        <dbReference type="ARBA" id="ARBA00022723"/>
    </source>
</evidence>
<evidence type="ECO:0000313" key="7">
    <source>
        <dbReference type="EMBL" id="KAG9185508.1"/>
    </source>
</evidence>
<dbReference type="GO" id="GO:0006062">
    <property type="term" value="P:sorbitol catabolic process"/>
    <property type="evidence" value="ECO:0007669"/>
    <property type="project" value="TreeGrafter"/>
</dbReference>
<dbReference type="Gene3D" id="3.40.50.720">
    <property type="entry name" value="NAD(P)-binding Rossmann-like Domain"/>
    <property type="match status" value="1"/>
</dbReference>
<evidence type="ECO:0000256" key="4">
    <source>
        <dbReference type="ARBA" id="ARBA00022833"/>
    </source>
</evidence>
<sequence length="233" mass="25574">MKFLSHLAQLAFFGTDLHYYQNGRKGIHTVEGSLVLGHEASDDIIAVGSTVACFKVGDRVVFEPQLSCLSCKRCRSGRYNLCNTMRFNGSASADPPAQGSLQKVLNHPPSLVYHLPDELRLNGDELVEPLSVALHSVRKARLEAGQTVLITEAGAIGSLRARMAKTLGASSVTMMDVDADRLKFAMEQGFANGTVQIPFHKEEGESGEQSIAHEWRRMCTDSNYYLSILLECN</sequence>
<dbReference type="Gene3D" id="3.90.180.10">
    <property type="entry name" value="Medium-chain alcohol dehydrogenases, catalytic domain"/>
    <property type="match status" value="1"/>
</dbReference>
<keyword evidence="3" id="KW-0479">Metal-binding</keyword>
<dbReference type="InterPro" id="IPR036291">
    <property type="entry name" value="NAD(P)-bd_dom_sf"/>
</dbReference>
<comment type="caution">
    <text evidence="7">The sequence shown here is derived from an EMBL/GenBank/DDBJ whole genome shotgun (WGS) entry which is preliminary data.</text>
</comment>
<name>A0AAD4FB41_9PLEO</name>
<dbReference type="InterPro" id="IPR011032">
    <property type="entry name" value="GroES-like_sf"/>
</dbReference>
<dbReference type="AlphaFoldDB" id="A0AAD4FB41"/>
<dbReference type="SUPFAM" id="SSF50129">
    <property type="entry name" value="GroES-like"/>
    <property type="match status" value="1"/>
</dbReference>
<dbReference type="InterPro" id="IPR013154">
    <property type="entry name" value="ADH-like_N"/>
</dbReference>
<dbReference type="PANTHER" id="PTHR43161:SF25">
    <property type="entry name" value="ALCOHOL DEHYDROGENASE, PUTATIVE (AFU_ORTHOLOGUE AFUA_1G14390)-RELATED"/>
    <property type="match status" value="1"/>
</dbReference>
<protein>
    <submittedName>
        <fullName evidence="7">L-iditol 2-dehydrogenase</fullName>
        <ecNumber evidence="7">1.1.1.14</ecNumber>
    </submittedName>
</protein>
<keyword evidence="5 7" id="KW-0560">Oxidoreductase</keyword>
<dbReference type="EC" id="1.1.1.14" evidence="7"/>
<proteinExistence type="inferred from homology"/>
<feature type="domain" description="Alcohol dehydrogenase-like N-terminal" evidence="6">
    <location>
        <begin position="11"/>
        <end position="117"/>
    </location>
</feature>
<dbReference type="EMBL" id="JAANER010000011">
    <property type="protein sequence ID" value="KAG9185508.1"/>
    <property type="molecule type" value="Genomic_DNA"/>
</dbReference>
<dbReference type="Proteomes" id="UP001199106">
    <property type="component" value="Unassembled WGS sequence"/>
</dbReference>
<organism evidence="7 8">
    <name type="scientific">Alternaria panax</name>
    <dbReference type="NCBI Taxonomy" id="48097"/>
    <lineage>
        <taxon>Eukaryota</taxon>
        <taxon>Fungi</taxon>
        <taxon>Dikarya</taxon>
        <taxon>Ascomycota</taxon>
        <taxon>Pezizomycotina</taxon>
        <taxon>Dothideomycetes</taxon>
        <taxon>Pleosporomycetidae</taxon>
        <taxon>Pleosporales</taxon>
        <taxon>Pleosporineae</taxon>
        <taxon>Pleosporaceae</taxon>
        <taxon>Alternaria</taxon>
        <taxon>Alternaria sect. Panax</taxon>
    </lineage>
</organism>
<dbReference type="PANTHER" id="PTHR43161">
    <property type="entry name" value="SORBITOL DEHYDROGENASE"/>
    <property type="match status" value="1"/>
</dbReference>
<dbReference type="GO" id="GO:0046872">
    <property type="term" value="F:metal ion binding"/>
    <property type="evidence" value="ECO:0007669"/>
    <property type="project" value="UniProtKB-KW"/>
</dbReference>
<keyword evidence="4" id="KW-0862">Zinc</keyword>
<gene>
    <name evidence="7" type="ORF">G6011_08052</name>
</gene>
<comment type="cofactor">
    <cofactor evidence="1">
        <name>Zn(2+)</name>
        <dbReference type="ChEBI" id="CHEBI:29105"/>
    </cofactor>
</comment>
<evidence type="ECO:0000259" key="6">
    <source>
        <dbReference type="Pfam" id="PF08240"/>
    </source>
</evidence>
<keyword evidence="8" id="KW-1185">Reference proteome</keyword>
<evidence type="ECO:0000256" key="1">
    <source>
        <dbReference type="ARBA" id="ARBA00001947"/>
    </source>
</evidence>
<evidence type="ECO:0000313" key="8">
    <source>
        <dbReference type="Proteomes" id="UP001199106"/>
    </source>
</evidence>
<dbReference type="Pfam" id="PF08240">
    <property type="entry name" value="ADH_N"/>
    <property type="match status" value="1"/>
</dbReference>
<evidence type="ECO:0000256" key="5">
    <source>
        <dbReference type="ARBA" id="ARBA00023002"/>
    </source>
</evidence>